<dbReference type="Proteomes" id="UP000055060">
    <property type="component" value="Unassembled WGS sequence"/>
</dbReference>
<sequence length="115" mass="13170">MSKIKRIPTPFSYSDAVQAGDTVYLALHRGFAEDFEGQCRNALEGIRKSLAHFDLGLESLVKVNVWLKHVSDLPRMEKIFFDYFEKDGFPVRMTSTTEFIDEDCLIMIDGVAFIE</sequence>
<evidence type="ECO:0000313" key="2">
    <source>
        <dbReference type="Proteomes" id="UP000055060"/>
    </source>
</evidence>
<dbReference type="InterPro" id="IPR006175">
    <property type="entry name" value="YjgF/YER057c/UK114"/>
</dbReference>
<gene>
    <name evidence="1" type="ORF">LARV_00752</name>
</gene>
<dbReference type="AlphaFoldDB" id="A0A0S7BER4"/>
<dbReference type="InterPro" id="IPR035959">
    <property type="entry name" value="RutC-like_sf"/>
</dbReference>
<evidence type="ECO:0000313" key="1">
    <source>
        <dbReference type="EMBL" id="GAP13011.1"/>
    </source>
</evidence>
<name>A0A0S7BER4_9CHLR</name>
<accession>A0A0S7BER4</accession>
<dbReference type="RefSeq" id="WP_075072381.1">
    <property type="nucleotide sequence ID" value="NZ_DF967972.1"/>
</dbReference>
<dbReference type="InterPro" id="IPR035709">
    <property type="entry name" value="YoaB-like"/>
</dbReference>
<keyword evidence="2" id="KW-1185">Reference proteome</keyword>
<dbReference type="Pfam" id="PF01042">
    <property type="entry name" value="Ribonuc_L-PSP"/>
    <property type="match status" value="1"/>
</dbReference>
<dbReference type="CDD" id="cd00448">
    <property type="entry name" value="YjgF_YER057c_UK114_family"/>
    <property type="match status" value="1"/>
</dbReference>
<dbReference type="PANTHER" id="PTHR47328">
    <property type="match status" value="1"/>
</dbReference>
<organism evidence="1">
    <name type="scientific">Longilinea arvoryzae</name>
    <dbReference type="NCBI Taxonomy" id="360412"/>
    <lineage>
        <taxon>Bacteria</taxon>
        <taxon>Bacillati</taxon>
        <taxon>Chloroflexota</taxon>
        <taxon>Anaerolineae</taxon>
        <taxon>Anaerolineales</taxon>
        <taxon>Anaerolineaceae</taxon>
        <taxon>Longilinea</taxon>
    </lineage>
</organism>
<proteinExistence type="predicted"/>
<dbReference type="PANTHER" id="PTHR47328:SF1">
    <property type="entry name" value="RUTC FAMILY PROTEIN YOAB"/>
    <property type="match status" value="1"/>
</dbReference>
<dbReference type="OrthoDB" id="583118at2"/>
<reference evidence="1" key="1">
    <citation type="submission" date="2015-07" db="EMBL/GenBank/DDBJ databases">
        <title>Draft Genome Sequences of Anaerolinea thermolimosa IMO-1, Bellilinea caldifistulae GOMI-1, Leptolinea tardivitalis YMTK-2, Levilinea saccharolytica KIBI-1,Longilinea arvoryzae KOME-1, Previously Described as Members of the Anaerolineaceae (Chloroflexi).</title>
        <authorList>
            <person name="Sekiguchi Y."/>
            <person name="Ohashi A."/>
            <person name="Matsuura N."/>
            <person name="Tourlousse M.D."/>
        </authorList>
    </citation>
    <scope>NUCLEOTIDE SEQUENCE [LARGE SCALE GENOMIC DNA]</scope>
    <source>
        <strain evidence="1">KOME-1</strain>
    </source>
</reference>
<protein>
    <submittedName>
        <fullName evidence="1">Putative translation initiation inhibitor, yjgF family</fullName>
    </submittedName>
</protein>
<dbReference type="Gene3D" id="3.30.1330.40">
    <property type="entry name" value="RutC-like"/>
    <property type="match status" value="1"/>
</dbReference>
<dbReference type="SUPFAM" id="SSF55298">
    <property type="entry name" value="YjgF-like"/>
    <property type="match status" value="1"/>
</dbReference>
<dbReference type="STRING" id="360412.LARV_00752"/>
<dbReference type="EMBL" id="DF967972">
    <property type="protein sequence ID" value="GAP13011.1"/>
    <property type="molecule type" value="Genomic_DNA"/>
</dbReference>